<dbReference type="InterPro" id="IPR007122">
    <property type="entry name" value="Villin/Gelsolin"/>
</dbReference>
<dbReference type="InterPro" id="IPR029006">
    <property type="entry name" value="ADF-H/Gelsolin-like_dom_sf"/>
</dbReference>
<dbReference type="Pfam" id="PF00626">
    <property type="entry name" value="Gelsolin"/>
    <property type="match status" value="2"/>
</dbReference>
<dbReference type="AlphaFoldDB" id="A0A0C3GFK3"/>
<dbReference type="SUPFAM" id="SSF55753">
    <property type="entry name" value="Actin depolymerizing proteins"/>
    <property type="match status" value="3"/>
</dbReference>
<reference evidence="3" key="2">
    <citation type="submission" date="2015-01" db="EMBL/GenBank/DDBJ databases">
        <title>Evolutionary Origins and Diversification of the Mycorrhizal Mutualists.</title>
        <authorList>
            <consortium name="DOE Joint Genome Institute"/>
            <consortium name="Mycorrhizal Genomics Consortium"/>
            <person name="Kohler A."/>
            <person name="Kuo A."/>
            <person name="Nagy L.G."/>
            <person name="Floudas D."/>
            <person name="Copeland A."/>
            <person name="Barry K.W."/>
            <person name="Cichocki N."/>
            <person name="Veneault-Fourrey C."/>
            <person name="LaButti K."/>
            <person name="Lindquist E.A."/>
            <person name="Lipzen A."/>
            <person name="Lundell T."/>
            <person name="Morin E."/>
            <person name="Murat C."/>
            <person name="Riley R."/>
            <person name="Ohm R."/>
            <person name="Sun H."/>
            <person name="Tunlid A."/>
            <person name="Henrissat B."/>
            <person name="Grigoriev I.V."/>
            <person name="Hibbett D.S."/>
            <person name="Martin F."/>
        </authorList>
    </citation>
    <scope>NUCLEOTIDE SEQUENCE [LARGE SCALE GENOMIC DNA]</scope>
    <source>
        <strain evidence="3">F 1598</strain>
    </source>
</reference>
<dbReference type="Proteomes" id="UP000054166">
    <property type="component" value="Unassembled WGS sequence"/>
</dbReference>
<reference evidence="2 3" key="1">
    <citation type="submission" date="2014-04" db="EMBL/GenBank/DDBJ databases">
        <authorList>
            <consortium name="DOE Joint Genome Institute"/>
            <person name="Kuo A."/>
            <person name="Tarkka M."/>
            <person name="Buscot F."/>
            <person name="Kohler A."/>
            <person name="Nagy L.G."/>
            <person name="Floudas D."/>
            <person name="Copeland A."/>
            <person name="Barry K.W."/>
            <person name="Cichocki N."/>
            <person name="Veneault-Fourrey C."/>
            <person name="LaButti K."/>
            <person name="Lindquist E.A."/>
            <person name="Lipzen A."/>
            <person name="Lundell T."/>
            <person name="Morin E."/>
            <person name="Murat C."/>
            <person name="Sun H."/>
            <person name="Tunlid A."/>
            <person name="Henrissat B."/>
            <person name="Grigoriev I.V."/>
            <person name="Hibbett D.S."/>
            <person name="Martin F."/>
            <person name="Nordberg H.P."/>
            <person name="Cantor M.N."/>
            <person name="Hua S.X."/>
        </authorList>
    </citation>
    <scope>NUCLEOTIDE SEQUENCE [LARGE SCALE GENOMIC DNA]</scope>
    <source>
        <strain evidence="2 3">F 1598</strain>
    </source>
</reference>
<dbReference type="InterPro" id="IPR007123">
    <property type="entry name" value="Gelsolin-like_dom"/>
</dbReference>
<sequence>MAHLTKPVKYDIKDSNIALLGSDLEKKVREHAGDKEKAWTEAGKQPGLQIWRIEKFAVVQWPSDRSFYDGDSYIILHSYKKTPEAAALSFDLHFWLGENTTQDEAGTAAFKTVELDDHLGGHPVQYREVQGYESSRFLSYFPRFICLHGGVSTGFHHVSSRPPQNLRRLYKISLSRQTGGRSHLQIREVLAEGTSLQEGHVFVLDKGPEIFQLNTNKSVGQEKFKAAEFVHSLVNDREGQSEVKVFDEGGHGAGIFLAEFGLDSVPSKLQADQAKPPSGTLPTLYRLSDSSGDVVFKSVEPVAISSLSSSDAFLLDHSLSPTHPTVYIWIGKSASLMEQRLALQYAQTYAHKTQSEAGHSKASTSLIKMNEGQEPDIFIRAFDG</sequence>
<dbReference type="STRING" id="765440.A0A0C3GFK3"/>
<dbReference type="OrthoDB" id="6375767at2759"/>
<evidence type="ECO:0000259" key="1">
    <source>
        <dbReference type="Pfam" id="PF00626"/>
    </source>
</evidence>
<evidence type="ECO:0000313" key="2">
    <source>
        <dbReference type="EMBL" id="KIM89426.1"/>
    </source>
</evidence>
<gene>
    <name evidence="2" type="ORF">PILCRDRAFT_813356</name>
</gene>
<dbReference type="CDD" id="cd11290">
    <property type="entry name" value="gelsolin_S1_like"/>
    <property type="match status" value="1"/>
</dbReference>
<dbReference type="InParanoid" id="A0A0C3GFK3"/>
<dbReference type="EMBL" id="KN832975">
    <property type="protein sequence ID" value="KIM89426.1"/>
    <property type="molecule type" value="Genomic_DNA"/>
</dbReference>
<dbReference type="HOGENOM" id="CLU_002568_0_1_1"/>
<accession>A0A0C3GFK3</accession>
<feature type="domain" description="Gelsolin-like" evidence="1">
    <location>
        <begin position="300"/>
        <end position="379"/>
    </location>
</feature>
<feature type="domain" description="Gelsolin-like" evidence="1">
    <location>
        <begin position="65"/>
        <end position="138"/>
    </location>
</feature>
<dbReference type="PRINTS" id="PR00597">
    <property type="entry name" value="GELSOLIN"/>
</dbReference>
<keyword evidence="3" id="KW-1185">Reference proteome</keyword>
<dbReference type="Gene3D" id="3.40.20.10">
    <property type="entry name" value="Severin"/>
    <property type="match status" value="3"/>
</dbReference>
<dbReference type="SMART" id="SM00262">
    <property type="entry name" value="GEL"/>
    <property type="match status" value="3"/>
</dbReference>
<dbReference type="PANTHER" id="PTHR11977">
    <property type="entry name" value="VILLIN"/>
    <property type="match status" value="1"/>
</dbReference>
<organism evidence="2 3">
    <name type="scientific">Piloderma croceum (strain F 1598)</name>
    <dbReference type="NCBI Taxonomy" id="765440"/>
    <lineage>
        <taxon>Eukaryota</taxon>
        <taxon>Fungi</taxon>
        <taxon>Dikarya</taxon>
        <taxon>Basidiomycota</taxon>
        <taxon>Agaricomycotina</taxon>
        <taxon>Agaricomycetes</taxon>
        <taxon>Agaricomycetidae</taxon>
        <taxon>Atheliales</taxon>
        <taxon>Atheliaceae</taxon>
        <taxon>Piloderma</taxon>
    </lineage>
</organism>
<protein>
    <recommendedName>
        <fullName evidence="1">Gelsolin-like domain-containing protein</fullName>
    </recommendedName>
</protein>
<evidence type="ECO:0000313" key="3">
    <source>
        <dbReference type="Proteomes" id="UP000054166"/>
    </source>
</evidence>
<name>A0A0C3GFK3_PILCF</name>
<dbReference type="GO" id="GO:0051015">
    <property type="term" value="F:actin filament binding"/>
    <property type="evidence" value="ECO:0007669"/>
    <property type="project" value="InterPro"/>
</dbReference>
<proteinExistence type="predicted"/>
<dbReference type="PANTHER" id="PTHR11977:SF130">
    <property type="entry name" value="SEVERIN"/>
    <property type="match status" value="1"/>
</dbReference>